<dbReference type="EMBL" id="KN832986">
    <property type="protein sequence ID" value="KIM85090.1"/>
    <property type="molecule type" value="Genomic_DNA"/>
</dbReference>
<evidence type="ECO:0000313" key="2">
    <source>
        <dbReference type="Proteomes" id="UP000054166"/>
    </source>
</evidence>
<sequence length="125" mass="14420">MPVMMSPAPRGGIVQRRLVANGPRHSPIRLPRSSLMVEVVRTKRMFPYVFVLCSNVRKSIAQQKKRKEVLCGIIYTGQKNRPVLHFILTLYVKPYKVTLPLSTFPWKAILNQKECLSKRLDSSRE</sequence>
<reference evidence="2" key="2">
    <citation type="submission" date="2015-01" db="EMBL/GenBank/DDBJ databases">
        <title>Evolutionary Origins and Diversification of the Mycorrhizal Mutualists.</title>
        <authorList>
            <consortium name="DOE Joint Genome Institute"/>
            <consortium name="Mycorrhizal Genomics Consortium"/>
            <person name="Kohler A."/>
            <person name="Kuo A."/>
            <person name="Nagy L.G."/>
            <person name="Floudas D."/>
            <person name="Copeland A."/>
            <person name="Barry K.W."/>
            <person name="Cichocki N."/>
            <person name="Veneault-Fourrey C."/>
            <person name="LaButti K."/>
            <person name="Lindquist E.A."/>
            <person name="Lipzen A."/>
            <person name="Lundell T."/>
            <person name="Morin E."/>
            <person name="Murat C."/>
            <person name="Riley R."/>
            <person name="Ohm R."/>
            <person name="Sun H."/>
            <person name="Tunlid A."/>
            <person name="Henrissat B."/>
            <person name="Grigoriev I.V."/>
            <person name="Hibbett D.S."/>
            <person name="Martin F."/>
        </authorList>
    </citation>
    <scope>NUCLEOTIDE SEQUENCE [LARGE SCALE GENOMIC DNA]</scope>
    <source>
        <strain evidence="2">F 1598</strain>
    </source>
</reference>
<dbReference type="AlphaFoldDB" id="A0A0C3FM32"/>
<proteinExistence type="predicted"/>
<dbReference type="HOGENOM" id="CLU_1993475_0_0_1"/>
<reference evidence="1 2" key="1">
    <citation type="submission" date="2014-04" db="EMBL/GenBank/DDBJ databases">
        <authorList>
            <consortium name="DOE Joint Genome Institute"/>
            <person name="Kuo A."/>
            <person name="Tarkka M."/>
            <person name="Buscot F."/>
            <person name="Kohler A."/>
            <person name="Nagy L.G."/>
            <person name="Floudas D."/>
            <person name="Copeland A."/>
            <person name="Barry K.W."/>
            <person name="Cichocki N."/>
            <person name="Veneault-Fourrey C."/>
            <person name="LaButti K."/>
            <person name="Lindquist E.A."/>
            <person name="Lipzen A."/>
            <person name="Lundell T."/>
            <person name="Morin E."/>
            <person name="Murat C."/>
            <person name="Sun H."/>
            <person name="Tunlid A."/>
            <person name="Henrissat B."/>
            <person name="Grigoriev I.V."/>
            <person name="Hibbett D.S."/>
            <person name="Martin F."/>
            <person name="Nordberg H.P."/>
            <person name="Cantor M.N."/>
            <person name="Hua S.X."/>
        </authorList>
    </citation>
    <scope>NUCLEOTIDE SEQUENCE [LARGE SCALE GENOMIC DNA]</scope>
    <source>
        <strain evidence="1 2">F 1598</strain>
    </source>
</reference>
<gene>
    <name evidence="1" type="ORF">PILCRDRAFT_381043</name>
</gene>
<name>A0A0C3FM32_PILCF</name>
<protein>
    <submittedName>
        <fullName evidence="1">Uncharacterized protein</fullName>
    </submittedName>
</protein>
<keyword evidence="2" id="KW-1185">Reference proteome</keyword>
<accession>A0A0C3FM32</accession>
<dbReference type="InParanoid" id="A0A0C3FM32"/>
<dbReference type="Proteomes" id="UP000054166">
    <property type="component" value="Unassembled WGS sequence"/>
</dbReference>
<evidence type="ECO:0000313" key="1">
    <source>
        <dbReference type="EMBL" id="KIM85090.1"/>
    </source>
</evidence>
<organism evidence="1 2">
    <name type="scientific">Piloderma croceum (strain F 1598)</name>
    <dbReference type="NCBI Taxonomy" id="765440"/>
    <lineage>
        <taxon>Eukaryota</taxon>
        <taxon>Fungi</taxon>
        <taxon>Dikarya</taxon>
        <taxon>Basidiomycota</taxon>
        <taxon>Agaricomycotina</taxon>
        <taxon>Agaricomycetes</taxon>
        <taxon>Agaricomycetidae</taxon>
        <taxon>Atheliales</taxon>
        <taxon>Atheliaceae</taxon>
        <taxon>Piloderma</taxon>
    </lineage>
</organism>